<feature type="non-terminal residue" evidence="2">
    <location>
        <position position="53"/>
    </location>
</feature>
<evidence type="ECO:0000313" key="3">
    <source>
        <dbReference type="Proteomes" id="UP001516400"/>
    </source>
</evidence>
<reference evidence="2 3" key="1">
    <citation type="journal article" date="2021" name="BMC Biol.">
        <title>Horizontally acquired antibacterial genes associated with adaptive radiation of ladybird beetles.</title>
        <authorList>
            <person name="Li H.S."/>
            <person name="Tang X.F."/>
            <person name="Huang Y.H."/>
            <person name="Xu Z.Y."/>
            <person name="Chen M.L."/>
            <person name="Du X.Y."/>
            <person name="Qiu B.Y."/>
            <person name="Chen P.T."/>
            <person name="Zhang W."/>
            <person name="Slipinski A."/>
            <person name="Escalona H.E."/>
            <person name="Waterhouse R.M."/>
            <person name="Zwick A."/>
            <person name="Pang H."/>
        </authorList>
    </citation>
    <scope>NUCLEOTIDE SEQUENCE [LARGE SCALE GENOMIC DNA]</scope>
    <source>
        <strain evidence="2">SYSU2018</strain>
    </source>
</reference>
<accession>A0ABD2NT41</accession>
<gene>
    <name evidence="2" type="ORF">HHI36_004990</name>
</gene>
<dbReference type="Proteomes" id="UP001516400">
    <property type="component" value="Unassembled WGS sequence"/>
</dbReference>
<feature type="region of interest" description="Disordered" evidence="1">
    <location>
        <begin position="32"/>
        <end position="53"/>
    </location>
</feature>
<keyword evidence="3" id="KW-1185">Reference proteome</keyword>
<evidence type="ECO:0000313" key="2">
    <source>
        <dbReference type="EMBL" id="KAL3281789.1"/>
    </source>
</evidence>
<organism evidence="2 3">
    <name type="scientific">Cryptolaemus montrouzieri</name>
    <dbReference type="NCBI Taxonomy" id="559131"/>
    <lineage>
        <taxon>Eukaryota</taxon>
        <taxon>Metazoa</taxon>
        <taxon>Ecdysozoa</taxon>
        <taxon>Arthropoda</taxon>
        <taxon>Hexapoda</taxon>
        <taxon>Insecta</taxon>
        <taxon>Pterygota</taxon>
        <taxon>Neoptera</taxon>
        <taxon>Endopterygota</taxon>
        <taxon>Coleoptera</taxon>
        <taxon>Polyphaga</taxon>
        <taxon>Cucujiformia</taxon>
        <taxon>Coccinelloidea</taxon>
        <taxon>Coccinellidae</taxon>
        <taxon>Scymninae</taxon>
        <taxon>Scymnini</taxon>
        <taxon>Cryptolaemus</taxon>
    </lineage>
</organism>
<feature type="compositionally biased region" description="Polar residues" evidence="1">
    <location>
        <begin position="41"/>
        <end position="53"/>
    </location>
</feature>
<dbReference type="EMBL" id="JABFTP020000144">
    <property type="protein sequence ID" value="KAL3281789.1"/>
    <property type="molecule type" value="Genomic_DNA"/>
</dbReference>
<sequence length="53" mass="6276">MMITYNEYVKSSKEDHPFDYITKKQIIYSQQPEKNKCDICSPSSQKTSKGTYY</sequence>
<protein>
    <submittedName>
        <fullName evidence="2">Uncharacterized protein</fullName>
    </submittedName>
</protein>
<comment type="caution">
    <text evidence="2">The sequence shown here is derived from an EMBL/GenBank/DDBJ whole genome shotgun (WGS) entry which is preliminary data.</text>
</comment>
<proteinExistence type="predicted"/>
<name>A0ABD2NT41_9CUCU</name>
<dbReference type="AlphaFoldDB" id="A0ABD2NT41"/>
<evidence type="ECO:0000256" key="1">
    <source>
        <dbReference type="SAM" id="MobiDB-lite"/>
    </source>
</evidence>